<evidence type="ECO:0000259" key="7">
    <source>
        <dbReference type="Pfam" id="PF01061"/>
    </source>
</evidence>
<dbReference type="GO" id="GO:0016020">
    <property type="term" value="C:membrane"/>
    <property type="evidence" value="ECO:0007669"/>
    <property type="project" value="UniProtKB-SubCell"/>
</dbReference>
<accession>A0A0P7BTW6</accession>
<dbReference type="PANTHER" id="PTHR19241">
    <property type="entry name" value="ATP-BINDING CASSETTE TRANSPORTER"/>
    <property type="match status" value="1"/>
</dbReference>
<dbReference type="AlphaFoldDB" id="A0A0P7BTW6"/>
<keyword evidence="9" id="KW-1185">Reference proteome</keyword>
<evidence type="ECO:0000256" key="4">
    <source>
        <dbReference type="ARBA" id="ARBA00022989"/>
    </source>
</evidence>
<feature type="domain" description="ABC-2 type transporter transmembrane" evidence="7">
    <location>
        <begin position="1"/>
        <end position="71"/>
    </location>
</feature>
<gene>
    <name evidence="8" type="ORF">AK830_g2737</name>
</gene>
<dbReference type="OrthoDB" id="5088265at2759"/>
<keyword evidence="3 6" id="KW-0812">Transmembrane</keyword>
<feature type="transmembrane region" description="Helical" evidence="6">
    <location>
        <begin position="22"/>
        <end position="44"/>
    </location>
</feature>
<evidence type="ECO:0000256" key="6">
    <source>
        <dbReference type="SAM" id="Phobius"/>
    </source>
</evidence>
<reference evidence="8 9" key="1">
    <citation type="submission" date="2015-09" db="EMBL/GenBank/DDBJ databases">
        <title>Draft genome of a European isolate of the apple canker pathogen Neonectria ditissima.</title>
        <authorList>
            <person name="Gomez-Cortecero A."/>
            <person name="Harrison R.J."/>
            <person name="Armitage A.D."/>
        </authorList>
    </citation>
    <scope>NUCLEOTIDE SEQUENCE [LARGE SCALE GENOMIC DNA]</scope>
    <source>
        <strain evidence="8 9">R09/05</strain>
    </source>
</reference>
<dbReference type="Pfam" id="PF01061">
    <property type="entry name" value="ABC2_membrane"/>
    <property type="match status" value="1"/>
</dbReference>
<evidence type="ECO:0000313" key="9">
    <source>
        <dbReference type="Proteomes" id="UP000050424"/>
    </source>
</evidence>
<name>A0A0P7BTW6_9HYPO</name>
<keyword evidence="2" id="KW-0813">Transport</keyword>
<organism evidence="8 9">
    <name type="scientific">Neonectria ditissima</name>
    <dbReference type="NCBI Taxonomy" id="78410"/>
    <lineage>
        <taxon>Eukaryota</taxon>
        <taxon>Fungi</taxon>
        <taxon>Dikarya</taxon>
        <taxon>Ascomycota</taxon>
        <taxon>Pezizomycotina</taxon>
        <taxon>Sordariomycetes</taxon>
        <taxon>Hypocreomycetidae</taxon>
        <taxon>Hypocreales</taxon>
        <taxon>Nectriaceae</taxon>
        <taxon>Neonectria</taxon>
    </lineage>
</organism>
<sequence>MLMYEFIYTGIGQFIAAYAPNAVFASLVNPFVVGLLIMFCGVLVSYEQMTSFWRYWIYWLNPFNYLMGSLLVFDVWDQPVVCEDLELAVFDPPNGTTCGDYLSAYMSEGGMGAVSNLLNPDARADCLICPYRDGSDYLQTLNLKEEYYGWRDAGIVVIFVFSGYSLVYVLMKLRTKMSKKAQ</sequence>
<protein>
    <recommendedName>
        <fullName evidence="7">ABC-2 type transporter transmembrane domain-containing protein</fullName>
    </recommendedName>
</protein>
<dbReference type="InterPro" id="IPR013525">
    <property type="entry name" value="ABC2_TM"/>
</dbReference>
<feature type="transmembrane region" description="Helical" evidence="6">
    <location>
        <begin position="56"/>
        <end position="76"/>
    </location>
</feature>
<dbReference type="STRING" id="78410.A0A0P7BTW6"/>
<proteinExistence type="predicted"/>
<comment type="caution">
    <text evidence="8">The sequence shown here is derived from an EMBL/GenBank/DDBJ whole genome shotgun (WGS) entry which is preliminary data.</text>
</comment>
<evidence type="ECO:0000256" key="3">
    <source>
        <dbReference type="ARBA" id="ARBA00022692"/>
    </source>
</evidence>
<evidence type="ECO:0000313" key="8">
    <source>
        <dbReference type="EMBL" id="KPM43759.1"/>
    </source>
</evidence>
<dbReference type="Proteomes" id="UP000050424">
    <property type="component" value="Unassembled WGS sequence"/>
</dbReference>
<evidence type="ECO:0000256" key="5">
    <source>
        <dbReference type="ARBA" id="ARBA00023136"/>
    </source>
</evidence>
<evidence type="ECO:0000256" key="2">
    <source>
        <dbReference type="ARBA" id="ARBA00022448"/>
    </source>
</evidence>
<dbReference type="EMBL" id="LKCW01000027">
    <property type="protein sequence ID" value="KPM43759.1"/>
    <property type="molecule type" value="Genomic_DNA"/>
</dbReference>
<evidence type="ECO:0000256" key="1">
    <source>
        <dbReference type="ARBA" id="ARBA00004141"/>
    </source>
</evidence>
<comment type="subcellular location">
    <subcellularLocation>
        <location evidence="1">Membrane</location>
        <topology evidence="1">Multi-pass membrane protein</topology>
    </subcellularLocation>
</comment>
<feature type="transmembrane region" description="Helical" evidence="6">
    <location>
        <begin position="153"/>
        <end position="171"/>
    </location>
</feature>
<keyword evidence="5 6" id="KW-0472">Membrane</keyword>
<keyword evidence="4 6" id="KW-1133">Transmembrane helix</keyword>
<dbReference type="GO" id="GO:0140359">
    <property type="term" value="F:ABC-type transporter activity"/>
    <property type="evidence" value="ECO:0007669"/>
    <property type="project" value="InterPro"/>
</dbReference>